<organism evidence="1 2">
    <name type="scientific">Hoylesella saccharolytica F0055</name>
    <dbReference type="NCBI Taxonomy" id="1127699"/>
    <lineage>
        <taxon>Bacteria</taxon>
        <taxon>Pseudomonadati</taxon>
        <taxon>Bacteroidota</taxon>
        <taxon>Bacteroidia</taxon>
        <taxon>Bacteroidales</taxon>
        <taxon>Prevotellaceae</taxon>
        <taxon>Hoylesella</taxon>
    </lineage>
</organism>
<proteinExistence type="predicted"/>
<reference evidence="1 2" key="1">
    <citation type="submission" date="2012-05" db="EMBL/GenBank/DDBJ databases">
        <authorList>
            <person name="Weinstock G."/>
            <person name="Sodergren E."/>
            <person name="Lobos E.A."/>
            <person name="Fulton L."/>
            <person name="Fulton R."/>
            <person name="Courtney L."/>
            <person name="Fronick C."/>
            <person name="O'Laughlin M."/>
            <person name="Godfrey J."/>
            <person name="Wilson R.M."/>
            <person name="Miner T."/>
            <person name="Farmer C."/>
            <person name="Delehaunty K."/>
            <person name="Cordes M."/>
            <person name="Minx P."/>
            <person name="Tomlinson C."/>
            <person name="Chen J."/>
            <person name="Wollam A."/>
            <person name="Pepin K.H."/>
            <person name="Bhonagiri V."/>
            <person name="Zhang X."/>
            <person name="Suruliraj S."/>
            <person name="Warren W."/>
            <person name="Mitreva M."/>
            <person name="Mardis E.R."/>
            <person name="Wilson R.K."/>
        </authorList>
    </citation>
    <scope>NUCLEOTIDE SEQUENCE [LARGE SCALE GENOMIC DNA]</scope>
    <source>
        <strain evidence="1 2">F0055</strain>
    </source>
</reference>
<dbReference type="HOGENOM" id="CLU_128185_0_0_10"/>
<dbReference type="OrthoDB" id="1081698at2"/>
<evidence type="ECO:0000313" key="2">
    <source>
        <dbReference type="Proteomes" id="UP000010433"/>
    </source>
</evidence>
<dbReference type="STRING" id="1127699.HMPREF9151_00284"/>
<dbReference type="PATRIC" id="fig|1127699.3.peg.254"/>
<dbReference type="RefSeq" id="WP_009163459.1">
    <property type="nucleotide sequence ID" value="NZ_KB291029.1"/>
</dbReference>
<comment type="caution">
    <text evidence="1">The sequence shown here is derived from an EMBL/GenBank/DDBJ whole genome shotgun (WGS) entry which is preliminary data.</text>
</comment>
<gene>
    <name evidence="1" type="ORF">HMPREF9151_00284</name>
</gene>
<evidence type="ECO:0008006" key="3">
    <source>
        <dbReference type="Google" id="ProtNLM"/>
    </source>
</evidence>
<protein>
    <recommendedName>
        <fullName evidence="3">Lipoprotein</fullName>
    </recommendedName>
</protein>
<evidence type="ECO:0000313" key="1">
    <source>
        <dbReference type="EMBL" id="EKY03642.1"/>
    </source>
</evidence>
<dbReference type="Proteomes" id="UP000010433">
    <property type="component" value="Unassembled WGS sequence"/>
</dbReference>
<sequence>MKQFLLSLMAAVVLVSCHESIEQRAEREAKEFTKKFCPTPVNNFTRTDSVVFYPSTRTYHYFCTFTDKMDDPKVISENKTTINELLREAISASTDLKAYKDADFTFAYTCHSAKDPQKVLFEVQYTPKEYK</sequence>
<dbReference type="EMBL" id="AMEP01000029">
    <property type="protein sequence ID" value="EKY03642.1"/>
    <property type="molecule type" value="Genomic_DNA"/>
</dbReference>
<dbReference type="PROSITE" id="PS51257">
    <property type="entry name" value="PROKAR_LIPOPROTEIN"/>
    <property type="match status" value="1"/>
</dbReference>
<dbReference type="AlphaFoldDB" id="L1NKC2"/>
<accession>L1NKC2</accession>
<name>L1NKC2_9BACT</name>
<keyword evidence="2" id="KW-1185">Reference proteome</keyword>